<gene>
    <name evidence="7" type="ORF">R1flu_003284</name>
</gene>
<dbReference type="AlphaFoldDB" id="A0ABD1Y9I9"/>
<reference evidence="7 8" key="1">
    <citation type="submission" date="2024-09" db="EMBL/GenBank/DDBJ databases">
        <title>Chromosome-scale assembly of Riccia fluitans.</title>
        <authorList>
            <person name="Paukszto L."/>
            <person name="Sawicki J."/>
            <person name="Karawczyk K."/>
            <person name="Piernik-Szablinska J."/>
            <person name="Szczecinska M."/>
            <person name="Mazdziarz M."/>
        </authorList>
    </citation>
    <scope>NUCLEOTIDE SEQUENCE [LARGE SCALE GENOMIC DNA]</scope>
    <source>
        <strain evidence="7">Rf_01</strain>
        <tissue evidence="7">Aerial parts of the thallus</tissue>
    </source>
</reference>
<dbReference type="Gene3D" id="1.10.238.10">
    <property type="entry name" value="EF-hand"/>
    <property type="match status" value="1"/>
</dbReference>
<dbReference type="PANTHER" id="PTHR46212:SF3">
    <property type="entry name" value="GH27120P"/>
    <property type="match status" value="1"/>
</dbReference>
<evidence type="ECO:0000313" key="7">
    <source>
        <dbReference type="EMBL" id="KAL2623079.1"/>
    </source>
</evidence>
<keyword evidence="4" id="KW-0677">Repeat</keyword>
<proteinExistence type="predicted"/>
<feature type="domain" description="EF-hand" evidence="6">
    <location>
        <begin position="2"/>
        <end position="37"/>
    </location>
</feature>
<evidence type="ECO:0000256" key="2">
    <source>
        <dbReference type="ARBA" id="ARBA00022490"/>
    </source>
</evidence>
<dbReference type="PROSITE" id="PS00018">
    <property type="entry name" value="EF_HAND_1"/>
    <property type="match status" value="1"/>
</dbReference>
<organism evidence="7 8">
    <name type="scientific">Riccia fluitans</name>
    <dbReference type="NCBI Taxonomy" id="41844"/>
    <lineage>
        <taxon>Eukaryota</taxon>
        <taxon>Viridiplantae</taxon>
        <taxon>Streptophyta</taxon>
        <taxon>Embryophyta</taxon>
        <taxon>Marchantiophyta</taxon>
        <taxon>Marchantiopsida</taxon>
        <taxon>Marchantiidae</taxon>
        <taxon>Marchantiales</taxon>
        <taxon>Ricciaceae</taxon>
        <taxon>Riccia</taxon>
    </lineage>
</organism>
<dbReference type="PANTHER" id="PTHR46212">
    <property type="entry name" value="PEFLIN"/>
    <property type="match status" value="1"/>
</dbReference>
<evidence type="ECO:0000313" key="8">
    <source>
        <dbReference type="Proteomes" id="UP001605036"/>
    </source>
</evidence>
<dbReference type="GO" id="GO:0005509">
    <property type="term" value="F:calcium ion binding"/>
    <property type="evidence" value="ECO:0007669"/>
    <property type="project" value="UniProtKB-ARBA"/>
</dbReference>
<evidence type="ECO:0000256" key="3">
    <source>
        <dbReference type="ARBA" id="ARBA00022723"/>
    </source>
</evidence>
<dbReference type="SMART" id="SM00054">
    <property type="entry name" value="EFh"/>
    <property type="match status" value="3"/>
</dbReference>
<dbReference type="Proteomes" id="UP001605036">
    <property type="component" value="Unassembled WGS sequence"/>
</dbReference>
<dbReference type="SUPFAM" id="SSF47473">
    <property type="entry name" value="EF-hand"/>
    <property type="match status" value="1"/>
</dbReference>
<dbReference type="GO" id="GO:0048306">
    <property type="term" value="F:calcium-dependent protein binding"/>
    <property type="evidence" value="ECO:0007669"/>
    <property type="project" value="UniProtKB-ARBA"/>
</dbReference>
<dbReference type="EMBL" id="JBHFFA010000006">
    <property type="protein sequence ID" value="KAL2623079.1"/>
    <property type="molecule type" value="Genomic_DNA"/>
</dbReference>
<dbReference type="InterPro" id="IPR011992">
    <property type="entry name" value="EF-hand-dom_pair"/>
</dbReference>
<dbReference type="InterPro" id="IPR051426">
    <property type="entry name" value="Peflin/Sorcin_CaBP"/>
</dbReference>
<accession>A0ABD1Y9I9</accession>
<dbReference type="Pfam" id="PF13499">
    <property type="entry name" value="EF-hand_7"/>
    <property type="match status" value="1"/>
</dbReference>
<keyword evidence="8" id="KW-1185">Reference proteome</keyword>
<evidence type="ECO:0000259" key="6">
    <source>
        <dbReference type="PROSITE" id="PS50222"/>
    </source>
</evidence>
<evidence type="ECO:0000256" key="1">
    <source>
        <dbReference type="ARBA" id="ARBA00004496"/>
    </source>
</evidence>
<keyword evidence="5" id="KW-0106">Calcium</keyword>
<dbReference type="InterPro" id="IPR002048">
    <property type="entry name" value="EF_hand_dom"/>
</dbReference>
<dbReference type="PROSITE" id="PS50222">
    <property type="entry name" value="EF_HAND_2"/>
    <property type="match status" value="2"/>
</dbReference>
<comment type="subcellular location">
    <subcellularLocation>
        <location evidence="1">Cytoplasm</location>
    </subcellularLocation>
</comment>
<dbReference type="CDD" id="cd16185">
    <property type="entry name" value="EFh_PEF_ALG-2_like"/>
    <property type="match status" value="1"/>
</dbReference>
<keyword evidence="2" id="KW-0963">Cytoplasm</keyword>
<comment type="caution">
    <text evidence="7">The sequence shown here is derived from an EMBL/GenBank/DDBJ whole genome shotgun (WGS) entry which is preliminary data.</text>
</comment>
<feature type="domain" description="EF-hand" evidence="6">
    <location>
        <begin position="38"/>
        <end position="73"/>
    </location>
</feature>
<dbReference type="InterPro" id="IPR018247">
    <property type="entry name" value="EF_Hand_1_Ca_BS"/>
</dbReference>
<keyword evidence="3" id="KW-0479">Metal-binding</keyword>
<sequence length="170" mass="19467">MENSAVLKMWFDSVDTDRSGSINCQELQRALGAGNLHFTESVVYQMIKLYDQDFSGSMNFTEFCSLHQFLVLVQNSFRGPFGSGRDRLSLNEVYEALRVVGFSLDQPSFYSACQSFDKGRTGQFTLDHYMSMCIFLKSAQNLFRAFDTQRDGRVTLDFNQFVYCAANLRI</sequence>
<name>A0ABD1Y9I9_9MARC</name>
<evidence type="ECO:0000256" key="4">
    <source>
        <dbReference type="ARBA" id="ARBA00022737"/>
    </source>
</evidence>
<protein>
    <recommendedName>
        <fullName evidence="6">EF-hand domain-containing protein</fullName>
    </recommendedName>
</protein>
<dbReference type="GO" id="GO:0005737">
    <property type="term" value="C:cytoplasm"/>
    <property type="evidence" value="ECO:0007669"/>
    <property type="project" value="UniProtKB-SubCell"/>
</dbReference>
<evidence type="ECO:0000256" key="5">
    <source>
        <dbReference type="ARBA" id="ARBA00022837"/>
    </source>
</evidence>